<reference evidence="6 7" key="1">
    <citation type="submission" date="2024-05" db="EMBL/GenBank/DDBJ databases">
        <authorList>
            <person name="Wallberg A."/>
        </authorList>
    </citation>
    <scope>NUCLEOTIDE SEQUENCE [LARGE SCALE GENOMIC DNA]</scope>
</reference>
<dbReference type="Proteomes" id="UP001497623">
    <property type="component" value="Unassembled WGS sequence"/>
</dbReference>
<feature type="non-terminal residue" evidence="6">
    <location>
        <position position="1"/>
    </location>
</feature>
<proteinExistence type="inferred from homology"/>
<accession>A0AAV2QIF1</accession>
<comment type="similarity">
    <text evidence="4">Belongs to the peptidase S1 family. CLIP subfamily.</text>
</comment>
<evidence type="ECO:0000256" key="1">
    <source>
        <dbReference type="ARBA" id="ARBA00022729"/>
    </source>
</evidence>
<comment type="caution">
    <text evidence="6">The sequence shown here is derived from an EMBL/GenBank/DDBJ whole genome shotgun (WGS) entry which is preliminary data.</text>
</comment>
<dbReference type="PANTHER" id="PTHR24252:SF7">
    <property type="entry name" value="HYALIN"/>
    <property type="match status" value="1"/>
</dbReference>
<evidence type="ECO:0000256" key="3">
    <source>
        <dbReference type="ARBA" id="ARBA00023180"/>
    </source>
</evidence>
<dbReference type="PRINTS" id="PR00722">
    <property type="entry name" value="CHYMOTRYPSIN"/>
</dbReference>
<evidence type="ECO:0000313" key="7">
    <source>
        <dbReference type="Proteomes" id="UP001497623"/>
    </source>
</evidence>
<evidence type="ECO:0000256" key="4">
    <source>
        <dbReference type="ARBA" id="ARBA00024195"/>
    </source>
</evidence>
<dbReference type="InterPro" id="IPR043504">
    <property type="entry name" value="Peptidase_S1_PA_chymotrypsin"/>
</dbReference>
<sequence>GEYPWQVLLRITTSSSGEGRCGGSIIKKRWILSASHCFIGEYIGTVTRLIISLGVHNINELSDPNIKIIEYNQQDVAARVTTHPDYDEYKVVNDISLIELKEDLVFNSRISPVCLADATDFVVGRQGVATGWGKISDAQFASDVLMEVGLNLIDRALCKDLYQKTPDKYDITDEMICTLTTGKDACQ</sequence>
<gene>
    <name evidence="6" type="ORF">MNOR_LOCUS12421</name>
</gene>
<evidence type="ECO:0000259" key="5">
    <source>
        <dbReference type="PROSITE" id="PS50240"/>
    </source>
</evidence>
<dbReference type="PROSITE" id="PS00134">
    <property type="entry name" value="TRYPSIN_HIS"/>
    <property type="match status" value="1"/>
</dbReference>
<dbReference type="Gene3D" id="2.40.10.10">
    <property type="entry name" value="Trypsin-like serine proteases"/>
    <property type="match status" value="2"/>
</dbReference>
<protein>
    <recommendedName>
        <fullName evidence="5">Peptidase S1 domain-containing protein</fullName>
    </recommendedName>
</protein>
<dbReference type="PROSITE" id="PS50240">
    <property type="entry name" value="TRYPSIN_DOM"/>
    <property type="match status" value="1"/>
</dbReference>
<dbReference type="InterPro" id="IPR001314">
    <property type="entry name" value="Peptidase_S1A"/>
</dbReference>
<dbReference type="EMBL" id="CAXKWB010006799">
    <property type="protein sequence ID" value="CAL4084441.1"/>
    <property type="molecule type" value="Genomic_DNA"/>
</dbReference>
<evidence type="ECO:0000313" key="6">
    <source>
        <dbReference type="EMBL" id="CAL4084441.1"/>
    </source>
</evidence>
<organism evidence="6 7">
    <name type="scientific">Meganyctiphanes norvegica</name>
    <name type="common">Northern krill</name>
    <name type="synonym">Thysanopoda norvegica</name>
    <dbReference type="NCBI Taxonomy" id="48144"/>
    <lineage>
        <taxon>Eukaryota</taxon>
        <taxon>Metazoa</taxon>
        <taxon>Ecdysozoa</taxon>
        <taxon>Arthropoda</taxon>
        <taxon>Crustacea</taxon>
        <taxon>Multicrustacea</taxon>
        <taxon>Malacostraca</taxon>
        <taxon>Eumalacostraca</taxon>
        <taxon>Eucarida</taxon>
        <taxon>Euphausiacea</taxon>
        <taxon>Euphausiidae</taxon>
        <taxon>Meganyctiphanes</taxon>
    </lineage>
</organism>
<keyword evidence="1" id="KW-0732">Signal</keyword>
<dbReference type="GO" id="GO:0006508">
    <property type="term" value="P:proteolysis"/>
    <property type="evidence" value="ECO:0007669"/>
    <property type="project" value="InterPro"/>
</dbReference>
<dbReference type="CDD" id="cd00190">
    <property type="entry name" value="Tryp_SPc"/>
    <property type="match status" value="1"/>
</dbReference>
<dbReference type="GO" id="GO:0004252">
    <property type="term" value="F:serine-type endopeptidase activity"/>
    <property type="evidence" value="ECO:0007669"/>
    <property type="project" value="InterPro"/>
</dbReference>
<dbReference type="PANTHER" id="PTHR24252">
    <property type="entry name" value="ACROSIN-RELATED"/>
    <property type="match status" value="1"/>
</dbReference>
<dbReference type="FunFam" id="2.40.10.10:FF:000028">
    <property type="entry name" value="Serine protease easter"/>
    <property type="match status" value="1"/>
</dbReference>
<feature type="domain" description="Peptidase S1" evidence="5">
    <location>
        <begin position="1"/>
        <end position="187"/>
    </location>
</feature>
<name>A0AAV2QIF1_MEGNR</name>
<feature type="non-terminal residue" evidence="6">
    <location>
        <position position="187"/>
    </location>
</feature>
<dbReference type="InterPro" id="IPR001254">
    <property type="entry name" value="Trypsin_dom"/>
</dbReference>
<dbReference type="SMART" id="SM00020">
    <property type="entry name" value="Tryp_SPc"/>
    <property type="match status" value="1"/>
</dbReference>
<keyword evidence="3" id="KW-0325">Glycoprotein</keyword>
<dbReference type="InterPro" id="IPR018114">
    <property type="entry name" value="TRYPSIN_HIS"/>
</dbReference>
<dbReference type="SUPFAM" id="SSF50494">
    <property type="entry name" value="Trypsin-like serine proteases"/>
    <property type="match status" value="1"/>
</dbReference>
<dbReference type="AlphaFoldDB" id="A0AAV2QIF1"/>
<evidence type="ECO:0000256" key="2">
    <source>
        <dbReference type="ARBA" id="ARBA00023157"/>
    </source>
</evidence>
<dbReference type="InterPro" id="IPR009003">
    <property type="entry name" value="Peptidase_S1_PA"/>
</dbReference>
<keyword evidence="7" id="KW-1185">Reference proteome</keyword>
<keyword evidence="2" id="KW-1015">Disulfide bond</keyword>
<dbReference type="Pfam" id="PF00089">
    <property type="entry name" value="Trypsin"/>
    <property type="match status" value="1"/>
</dbReference>